<feature type="signal peptide" evidence="1">
    <location>
        <begin position="1"/>
        <end position="22"/>
    </location>
</feature>
<accession>A0A4V3CTQ0</accession>
<comment type="caution">
    <text evidence="2">The sequence shown here is derived from an EMBL/GenBank/DDBJ whole genome shotgun (WGS) entry which is preliminary data.</text>
</comment>
<feature type="chain" id="PRO_5020209341" description="Lipoprotein" evidence="1">
    <location>
        <begin position="23"/>
        <end position="135"/>
    </location>
</feature>
<sequence>MTNTPYRPPLLLLLALLGSACAGRPEAATPETSAALWPRIVAQVGDAPCDSQAQCRSIGVGHKPCGGPGGYLAWSSKQTDEAALKPLVERHAKLQAEEQARSGMLSNCQYLPDPGASCVAGRCQLNKAGPASSTQ</sequence>
<keyword evidence="3" id="KW-1185">Reference proteome</keyword>
<dbReference type="AlphaFoldDB" id="A0A4V3CTQ0"/>
<organism evidence="2 3">
    <name type="scientific">Roseateles toxinivorans</name>
    <dbReference type="NCBI Taxonomy" id="270368"/>
    <lineage>
        <taxon>Bacteria</taxon>
        <taxon>Pseudomonadati</taxon>
        <taxon>Pseudomonadota</taxon>
        <taxon>Betaproteobacteria</taxon>
        <taxon>Burkholderiales</taxon>
        <taxon>Sphaerotilaceae</taxon>
        <taxon>Roseateles</taxon>
    </lineage>
</organism>
<evidence type="ECO:0000313" key="2">
    <source>
        <dbReference type="EMBL" id="TDP73134.1"/>
    </source>
</evidence>
<gene>
    <name evidence="2" type="ORF">DES47_102880</name>
</gene>
<evidence type="ECO:0008006" key="4">
    <source>
        <dbReference type="Google" id="ProtNLM"/>
    </source>
</evidence>
<dbReference type="InParanoid" id="A0A4V3CTQ0"/>
<keyword evidence="1" id="KW-0732">Signal</keyword>
<reference evidence="2 3" key="1">
    <citation type="submission" date="2019-03" db="EMBL/GenBank/DDBJ databases">
        <title>Genomic Encyclopedia of Type Strains, Phase IV (KMG-IV): sequencing the most valuable type-strain genomes for metagenomic binning, comparative biology and taxonomic classification.</title>
        <authorList>
            <person name="Goeker M."/>
        </authorList>
    </citation>
    <scope>NUCLEOTIDE SEQUENCE [LARGE SCALE GENOMIC DNA]</scope>
    <source>
        <strain evidence="2 3">DSM 16998</strain>
    </source>
</reference>
<dbReference type="OrthoDB" id="8703681at2"/>
<dbReference type="RefSeq" id="WP_133700537.1">
    <property type="nucleotide sequence ID" value="NZ_SNXS01000002.1"/>
</dbReference>
<evidence type="ECO:0000313" key="3">
    <source>
        <dbReference type="Proteomes" id="UP000295361"/>
    </source>
</evidence>
<dbReference type="EMBL" id="SNXS01000002">
    <property type="protein sequence ID" value="TDP73134.1"/>
    <property type="molecule type" value="Genomic_DNA"/>
</dbReference>
<dbReference type="PROSITE" id="PS51257">
    <property type="entry name" value="PROKAR_LIPOPROTEIN"/>
    <property type="match status" value="1"/>
</dbReference>
<dbReference type="Proteomes" id="UP000295361">
    <property type="component" value="Unassembled WGS sequence"/>
</dbReference>
<name>A0A4V3CTQ0_9BURK</name>
<protein>
    <recommendedName>
        <fullName evidence="4">Lipoprotein</fullName>
    </recommendedName>
</protein>
<evidence type="ECO:0000256" key="1">
    <source>
        <dbReference type="SAM" id="SignalP"/>
    </source>
</evidence>
<proteinExistence type="predicted"/>